<dbReference type="PRINTS" id="PR00019">
    <property type="entry name" value="LEURICHRPT"/>
</dbReference>
<dbReference type="InterPro" id="IPR013210">
    <property type="entry name" value="LRR_N_plant-typ"/>
</dbReference>
<keyword evidence="9" id="KW-1185">Reference proteome</keyword>
<evidence type="ECO:0000256" key="5">
    <source>
        <dbReference type="ARBA" id="ARBA00023136"/>
    </source>
</evidence>
<evidence type="ECO:0000256" key="1">
    <source>
        <dbReference type="ARBA" id="ARBA00004370"/>
    </source>
</evidence>
<comment type="caution">
    <text evidence="8">The sequence shown here is derived from an EMBL/GenBank/DDBJ whole genome shotgun (WGS) entry which is preliminary data.</text>
</comment>
<dbReference type="Gene3D" id="3.80.10.10">
    <property type="entry name" value="Ribonuclease Inhibitor"/>
    <property type="match status" value="3"/>
</dbReference>
<gene>
    <name evidence="8" type="ORF">KP509_19G015600</name>
</gene>
<reference evidence="8" key="1">
    <citation type="submission" date="2021-08" db="EMBL/GenBank/DDBJ databases">
        <title>WGS assembly of Ceratopteris richardii.</title>
        <authorList>
            <person name="Marchant D.B."/>
            <person name="Chen G."/>
            <person name="Jenkins J."/>
            <person name="Shu S."/>
            <person name="Leebens-Mack J."/>
            <person name="Grimwood J."/>
            <person name="Schmutz J."/>
            <person name="Soltis P."/>
            <person name="Soltis D."/>
            <person name="Chen Z.-H."/>
        </authorList>
    </citation>
    <scope>NUCLEOTIDE SEQUENCE</scope>
    <source>
        <strain evidence="8">Whitten #5841</strain>
        <tissue evidence="8">Leaf</tissue>
    </source>
</reference>
<evidence type="ECO:0000259" key="7">
    <source>
        <dbReference type="Pfam" id="PF08263"/>
    </source>
</evidence>
<feature type="chain" id="PRO_5035813773" description="Leucine-rich repeat-containing N-terminal plant-type domain-containing protein" evidence="6">
    <location>
        <begin position="27"/>
        <end position="401"/>
    </location>
</feature>
<evidence type="ECO:0000313" key="9">
    <source>
        <dbReference type="Proteomes" id="UP000825935"/>
    </source>
</evidence>
<dbReference type="InterPro" id="IPR032675">
    <property type="entry name" value="LRR_dom_sf"/>
</dbReference>
<dbReference type="EMBL" id="CM035424">
    <property type="protein sequence ID" value="KAH7351810.1"/>
    <property type="molecule type" value="Genomic_DNA"/>
</dbReference>
<feature type="signal peptide" evidence="6">
    <location>
        <begin position="1"/>
        <end position="26"/>
    </location>
</feature>
<dbReference type="InterPro" id="IPR053213">
    <property type="entry name" value="RLP29"/>
</dbReference>
<accession>A0A8T2SIB5</accession>
<evidence type="ECO:0000256" key="4">
    <source>
        <dbReference type="ARBA" id="ARBA00022737"/>
    </source>
</evidence>
<keyword evidence="3 6" id="KW-0732">Signal</keyword>
<dbReference type="GO" id="GO:0016020">
    <property type="term" value="C:membrane"/>
    <property type="evidence" value="ECO:0007669"/>
    <property type="project" value="UniProtKB-SubCell"/>
</dbReference>
<comment type="subcellular location">
    <subcellularLocation>
        <location evidence="1">Membrane</location>
    </subcellularLocation>
</comment>
<keyword evidence="4" id="KW-0677">Repeat</keyword>
<dbReference type="FunFam" id="3.80.10.10:FF:000400">
    <property type="entry name" value="Nuclear pore complex protein NUP107"/>
    <property type="match status" value="1"/>
</dbReference>
<feature type="domain" description="Leucine-rich repeat-containing N-terminal plant-type" evidence="7">
    <location>
        <begin position="30"/>
        <end position="72"/>
    </location>
</feature>
<evidence type="ECO:0000256" key="6">
    <source>
        <dbReference type="SAM" id="SignalP"/>
    </source>
</evidence>
<dbReference type="Pfam" id="PF00560">
    <property type="entry name" value="LRR_1"/>
    <property type="match status" value="1"/>
</dbReference>
<dbReference type="InterPro" id="IPR003591">
    <property type="entry name" value="Leu-rich_rpt_typical-subtyp"/>
</dbReference>
<evidence type="ECO:0000256" key="3">
    <source>
        <dbReference type="ARBA" id="ARBA00022729"/>
    </source>
</evidence>
<dbReference type="SMART" id="SM00369">
    <property type="entry name" value="LRR_TYP"/>
    <property type="match status" value="3"/>
</dbReference>
<organism evidence="8 9">
    <name type="scientific">Ceratopteris richardii</name>
    <name type="common">Triangle waterfern</name>
    <dbReference type="NCBI Taxonomy" id="49495"/>
    <lineage>
        <taxon>Eukaryota</taxon>
        <taxon>Viridiplantae</taxon>
        <taxon>Streptophyta</taxon>
        <taxon>Embryophyta</taxon>
        <taxon>Tracheophyta</taxon>
        <taxon>Polypodiopsida</taxon>
        <taxon>Polypodiidae</taxon>
        <taxon>Polypodiales</taxon>
        <taxon>Pteridineae</taxon>
        <taxon>Pteridaceae</taxon>
        <taxon>Parkerioideae</taxon>
        <taxon>Ceratopteris</taxon>
    </lineage>
</organism>
<dbReference type="Proteomes" id="UP000825935">
    <property type="component" value="Chromosome 19"/>
</dbReference>
<keyword evidence="5" id="KW-0472">Membrane</keyword>
<sequence>MHHTAFFREGLAVALLALMMMWVARAQLHPNDVAVLKAVRSWLRDVPGGNESFFASWDFNQDPCSFDGVLCDVVNREERVAALNLGLASGSSMGLRGRLHPAIGALPELVQLSLAPGRVSGPIPATLTGLTKLQNLGLSHNLLTGVIPAGLSTLTELTTLDLSFNRVTGSVPAEITMLPRLFLLNLAHNRLAGPLPSFASATALEHLNVERNALVGALPDLPQSLTYLSLARNQLSGPIDSVGSLAALTYLDLSDNRLTGSIPSSIFTSPLSALYLQRNLLSGTVSPPELVTIGTVDLSFNQLGGAISPFFAFVQNLYLNNNQFTGAVPREFIQQLLSSGIQTLFLQHNFLTFFPLSPEQALPLTTSLCIEYNCMMLPIESPCPLNAGTEKIRPRSQCSSP</sequence>
<dbReference type="Pfam" id="PF13855">
    <property type="entry name" value="LRR_8"/>
    <property type="match status" value="1"/>
</dbReference>
<proteinExistence type="predicted"/>
<dbReference type="AlphaFoldDB" id="A0A8T2SIB5"/>
<keyword evidence="2" id="KW-0433">Leucine-rich repeat</keyword>
<dbReference type="OMA" id="QLERNMF"/>
<name>A0A8T2SIB5_CERRI</name>
<evidence type="ECO:0000256" key="2">
    <source>
        <dbReference type="ARBA" id="ARBA00022614"/>
    </source>
</evidence>
<dbReference type="OrthoDB" id="676979at2759"/>
<evidence type="ECO:0000313" key="8">
    <source>
        <dbReference type="EMBL" id="KAH7351810.1"/>
    </source>
</evidence>
<dbReference type="SUPFAM" id="SSF52058">
    <property type="entry name" value="L domain-like"/>
    <property type="match status" value="1"/>
</dbReference>
<dbReference type="PROSITE" id="PS51450">
    <property type="entry name" value="LRR"/>
    <property type="match status" value="1"/>
</dbReference>
<dbReference type="InterPro" id="IPR001611">
    <property type="entry name" value="Leu-rich_rpt"/>
</dbReference>
<dbReference type="PANTHER" id="PTHR48009">
    <property type="entry name" value="LEUCINE-RICH REPEAT (LRR) FAMILY PROTEIN"/>
    <property type="match status" value="1"/>
</dbReference>
<dbReference type="Pfam" id="PF08263">
    <property type="entry name" value="LRRNT_2"/>
    <property type="match status" value="1"/>
</dbReference>
<dbReference type="PANTHER" id="PTHR48009:SF4">
    <property type="entry name" value="LEUCINE-RICH REPEAT (LRR) FAMILY PROTEIN"/>
    <property type="match status" value="1"/>
</dbReference>
<protein>
    <recommendedName>
        <fullName evidence="7">Leucine-rich repeat-containing N-terminal plant-type domain-containing protein</fullName>
    </recommendedName>
</protein>